<dbReference type="InterPro" id="IPR017441">
    <property type="entry name" value="Protein_kinase_ATP_BS"/>
</dbReference>
<dbReference type="Pfam" id="PF00400">
    <property type="entry name" value="WD40"/>
    <property type="match status" value="3"/>
</dbReference>
<evidence type="ECO:0000256" key="6">
    <source>
        <dbReference type="ARBA" id="ARBA00022777"/>
    </source>
</evidence>
<dbReference type="Gene3D" id="2.130.10.10">
    <property type="entry name" value="YVTN repeat-like/Quinoprotein amine dehydrogenase"/>
    <property type="match status" value="2"/>
</dbReference>
<evidence type="ECO:0000313" key="11">
    <source>
        <dbReference type="EMBL" id="CCI43881.1"/>
    </source>
</evidence>
<dbReference type="InParanoid" id="A0A024GAM6"/>
<feature type="repeat" description="WD" evidence="8">
    <location>
        <begin position="186"/>
        <end position="228"/>
    </location>
</feature>
<dbReference type="PROSITE" id="PS50294">
    <property type="entry name" value="WD_REPEATS_REGION"/>
    <property type="match status" value="1"/>
</dbReference>
<keyword evidence="6" id="KW-0418">Kinase</keyword>
<organism evidence="11 12">
    <name type="scientific">Albugo candida</name>
    <dbReference type="NCBI Taxonomy" id="65357"/>
    <lineage>
        <taxon>Eukaryota</taxon>
        <taxon>Sar</taxon>
        <taxon>Stramenopiles</taxon>
        <taxon>Oomycota</taxon>
        <taxon>Peronosporomycetes</taxon>
        <taxon>Albuginales</taxon>
        <taxon>Albuginaceae</taxon>
        <taxon>Albugo</taxon>
    </lineage>
</organism>
<sequence>MLAVMFDIESIFELLDKDLIEKMHSAPSVSEHWNLRHSIATDEGKSLPFPKVCENGVSDSEYVVACKELDGACNSIAIAISNHQIQIRDKESLGHHFHVKHRRAHSERINEIAPCSDSTLATCSSDEYTHIWDIRKACTKPVLSIHCQSCVWSVSLNAQNTMLLAGTDDEARFFDLRTGHQVASYGESHSESITKVRFHPQKQNFIVSASEDGTVCYYDTRQSAEEDALESIINVESAVTTFGFFGTKYENIFCLTGSETLDLWNIDHAQRLQHFDSIRDNLTTQGIPTDYLIDGIASNELSASPDALMTLFTGDHTGNLNAIQLRSTLHGITLEPVSRLIGGHTECIRCLTYSPERQVLYTGGEDARLSAWVPLLKPMECADLSPTGKLPSQSRIRTARQACRPPLGLMTTLIRRVTDFYRKDECTKYYKLGRTLGTGSFATVRSAIQKADNTVWAVKCINKSSLTADDEDALRVEVQVLELLQHPNIVRLRQVFDCQKTFYVVMEEMSGGELFDRIVEKEKYTEKEASAVVHKLAAALLYCHQSGIAHRDLKPENLLYQSSDEEAEIKIADFGLAKLIKTDSLMQTACGTPGYVAPEILEGKPYGCEVDMWSLGVIAYILLCGFPPFYDENNAALFTSIKSGHFDFPSPYWDSISVSAKDLINKLLVVDAKKRYTAQQVLDHAWISDVSHVSDEVLPHFPSEMRRYNARRRFRAGIMAAKTVSTLSKLGTSLQTLSMQNDKETVVETEI</sequence>
<dbReference type="GO" id="GO:0004674">
    <property type="term" value="F:protein serine/threonine kinase activity"/>
    <property type="evidence" value="ECO:0007669"/>
    <property type="project" value="UniProtKB-KW"/>
</dbReference>
<dbReference type="SUPFAM" id="SSF56112">
    <property type="entry name" value="Protein kinase-like (PK-like)"/>
    <property type="match status" value="1"/>
</dbReference>
<dbReference type="PROSITE" id="PS50011">
    <property type="entry name" value="PROTEIN_KINASE_DOM"/>
    <property type="match status" value="1"/>
</dbReference>
<dbReference type="PROSITE" id="PS00108">
    <property type="entry name" value="PROTEIN_KINASE_ST"/>
    <property type="match status" value="1"/>
</dbReference>
<dbReference type="FunFam" id="3.30.200.20:FF:000042">
    <property type="entry name" value="Aurora kinase A"/>
    <property type="match status" value="1"/>
</dbReference>
<comment type="caution">
    <text evidence="11">The sequence shown here is derived from an EMBL/GenBank/DDBJ whole genome shotgun (WGS) entry which is preliminary data.</text>
</comment>
<keyword evidence="1" id="KW-0723">Serine/threonine-protein kinase</keyword>
<evidence type="ECO:0000256" key="9">
    <source>
        <dbReference type="PROSITE-ProRule" id="PRU10141"/>
    </source>
</evidence>
<dbReference type="InterPro" id="IPR001680">
    <property type="entry name" value="WD40_rpt"/>
</dbReference>
<dbReference type="Pfam" id="PF00069">
    <property type="entry name" value="Pkinase"/>
    <property type="match status" value="1"/>
</dbReference>
<keyword evidence="3" id="KW-0808">Transferase</keyword>
<dbReference type="InterPro" id="IPR008271">
    <property type="entry name" value="Ser/Thr_kinase_AS"/>
</dbReference>
<feature type="repeat" description="WD" evidence="8">
    <location>
        <begin position="341"/>
        <end position="372"/>
    </location>
</feature>
<keyword evidence="5 9" id="KW-0547">Nucleotide-binding</keyword>
<proteinExistence type="predicted"/>
<name>A0A024GAM6_9STRA</name>
<dbReference type="InterPro" id="IPR000719">
    <property type="entry name" value="Prot_kinase_dom"/>
</dbReference>
<dbReference type="Gene3D" id="1.10.510.10">
    <property type="entry name" value="Transferase(Phosphotransferase) domain 1"/>
    <property type="match status" value="1"/>
</dbReference>
<evidence type="ECO:0000256" key="8">
    <source>
        <dbReference type="PROSITE-ProRule" id="PRU00221"/>
    </source>
</evidence>
<keyword evidence="2 8" id="KW-0853">WD repeat</keyword>
<evidence type="ECO:0000256" key="1">
    <source>
        <dbReference type="ARBA" id="ARBA00022527"/>
    </source>
</evidence>
<feature type="domain" description="Protein kinase" evidence="10">
    <location>
        <begin position="430"/>
        <end position="687"/>
    </location>
</feature>
<dbReference type="PROSITE" id="PS00107">
    <property type="entry name" value="PROTEIN_KINASE_ATP"/>
    <property type="match status" value="1"/>
</dbReference>
<evidence type="ECO:0000256" key="7">
    <source>
        <dbReference type="ARBA" id="ARBA00022840"/>
    </source>
</evidence>
<evidence type="ECO:0000256" key="4">
    <source>
        <dbReference type="ARBA" id="ARBA00022737"/>
    </source>
</evidence>
<dbReference type="FunFam" id="1.10.510.10:FF:000026">
    <property type="entry name" value="Calcium/calmodulin-dependent protein kinase type 1"/>
    <property type="match status" value="1"/>
</dbReference>
<evidence type="ECO:0000256" key="3">
    <source>
        <dbReference type="ARBA" id="ARBA00022679"/>
    </source>
</evidence>
<keyword evidence="7 9" id="KW-0067">ATP-binding</keyword>
<dbReference type="CDD" id="cd05117">
    <property type="entry name" value="STKc_CAMK"/>
    <property type="match status" value="1"/>
</dbReference>
<feature type="binding site" evidence="9">
    <location>
        <position position="459"/>
    </location>
    <ligand>
        <name>ATP</name>
        <dbReference type="ChEBI" id="CHEBI:30616"/>
    </ligand>
</feature>
<dbReference type="InterPro" id="IPR015943">
    <property type="entry name" value="WD40/YVTN_repeat-like_dom_sf"/>
</dbReference>
<gene>
    <name evidence="11" type="ORF">BN9_046650</name>
</gene>
<dbReference type="GO" id="GO:0005524">
    <property type="term" value="F:ATP binding"/>
    <property type="evidence" value="ECO:0007669"/>
    <property type="project" value="UniProtKB-UniRule"/>
</dbReference>
<evidence type="ECO:0000256" key="2">
    <source>
        <dbReference type="ARBA" id="ARBA00022574"/>
    </source>
</evidence>
<dbReference type="PANTHER" id="PTHR24347">
    <property type="entry name" value="SERINE/THREONINE-PROTEIN KINASE"/>
    <property type="match status" value="1"/>
</dbReference>
<evidence type="ECO:0000256" key="5">
    <source>
        <dbReference type="ARBA" id="ARBA00022741"/>
    </source>
</evidence>
<reference evidence="11 12" key="1">
    <citation type="submission" date="2012-05" db="EMBL/GenBank/DDBJ databases">
        <title>Recombination and specialization in a pathogen metapopulation.</title>
        <authorList>
            <person name="Gardiner A."/>
            <person name="Kemen E."/>
            <person name="Schultz-Larsen T."/>
            <person name="MacLean D."/>
            <person name="Van Oosterhout C."/>
            <person name="Jones J.D.G."/>
        </authorList>
    </citation>
    <scope>NUCLEOTIDE SEQUENCE [LARGE SCALE GENOMIC DNA]</scope>
    <source>
        <strain evidence="11 12">Ac Nc2</strain>
    </source>
</reference>
<evidence type="ECO:0000259" key="10">
    <source>
        <dbReference type="PROSITE" id="PS50011"/>
    </source>
</evidence>
<dbReference type="InterPro" id="IPR019775">
    <property type="entry name" value="WD40_repeat_CS"/>
</dbReference>
<dbReference type="Proteomes" id="UP000053237">
    <property type="component" value="Unassembled WGS sequence"/>
</dbReference>
<keyword evidence="4" id="KW-0677">Repeat</keyword>
<dbReference type="SMART" id="SM00220">
    <property type="entry name" value="S_TKc"/>
    <property type="match status" value="1"/>
</dbReference>
<dbReference type="SUPFAM" id="SSF50978">
    <property type="entry name" value="WD40 repeat-like"/>
    <property type="match status" value="1"/>
</dbReference>
<dbReference type="STRING" id="65357.A0A024GAM6"/>
<accession>A0A024GAM6</accession>
<dbReference type="AlphaFoldDB" id="A0A024GAM6"/>
<dbReference type="InterPro" id="IPR036322">
    <property type="entry name" value="WD40_repeat_dom_sf"/>
</dbReference>
<dbReference type="InterPro" id="IPR011009">
    <property type="entry name" value="Kinase-like_dom_sf"/>
</dbReference>
<dbReference type="SMART" id="SM00320">
    <property type="entry name" value="WD40"/>
    <property type="match status" value="4"/>
</dbReference>
<evidence type="ECO:0000313" key="12">
    <source>
        <dbReference type="Proteomes" id="UP000053237"/>
    </source>
</evidence>
<protein>
    <recommendedName>
        <fullName evidence="10">Protein kinase domain-containing protein</fullName>
    </recommendedName>
</protein>
<dbReference type="EMBL" id="CAIX01000057">
    <property type="protein sequence ID" value="CCI43881.1"/>
    <property type="molecule type" value="Genomic_DNA"/>
</dbReference>
<dbReference type="PROSITE" id="PS00678">
    <property type="entry name" value="WD_REPEATS_1"/>
    <property type="match status" value="1"/>
</dbReference>
<dbReference type="PROSITE" id="PS50082">
    <property type="entry name" value="WD_REPEATS_2"/>
    <property type="match status" value="2"/>
</dbReference>
<keyword evidence="12" id="KW-1185">Reference proteome</keyword>
<dbReference type="OrthoDB" id="193931at2759"/>